<gene>
    <name evidence="9" type="ORF">H9741_07585</name>
</gene>
<comment type="similarity">
    <text evidence="6">Belongs to the UPF0313 family.</text>
</comment>
<evidence type="ECO:0000256" key="3">
    <source>
        <dbReference type="ARBA" id="ARBA00022723"/>
    </source>
</evidence>
<feature type="compositionally biased region" description="Low complexity" evidence="7">
    <location>
        <begin position="600"/>
        <end position="609"/>
    </location>
</feature>
<dbReference type="Pfam" id="PF08497">
    <property type="entry name" value="Radical_SAM_N"/>
    <property type="match status" value="1"/>
</dbReference>
<keyword evidence="3 6" id="KW-0479">Metal-binding</keyword>
<evidence type="ECO:0000256" key="6">
    <source>
        <dbReference type="HAMAP-Rule" id="MF_01251"/>
    </source>
</evidence>
<feature type="region of interest" description="Disordered" evidence="7">
    <location>
        <begin position="600"/>
        <end position="645"/>
    </location>
</feature>
<keyword evidence="1 6" id="KW-0004">4Fe-4S</keyword>
<dbReference type="SFLD" id="SFLDG01082">
    <property type="entry name" value="B12-binding_domain_containing"/>
    <property type="match status" value="1"/>
</dbReference>
<dbReference type="Pfam" id="PF11842">
    <property type="entry name" value="DUF3362"/>
    <property type="match status" value="1"/>
</dbReference>
<dbReference type="InterPro" id="IPR007197">
    <property type="entry name" value="rSAM"/>
</dbReference>
<dbReference type="HAMAP" id="MF_01251">
    <property type="entry name" value="UPF0313"/>
    <property type="match status" value="1"/>
</dbReference>
<reference evidence="9" key="2">
    <citation type="submission" date="2021-04" db="EMBL/GenBank/DDBJ databases">
        <authorList>
            <person name="Gilroy R."/>
        </authorList>
    </citation>
    <scope>NUCLEOTIDE SEQUENCE</scope>
    <source>
        <strain evidence="9">811</strain>
    </source>
</reference>
<proteinExistence type="inferred from homology"/>
<dbReference type="InterPro" id="IPR023404">
    <property type="entry name" value="rSAM_horseshoe"/>
</dbReference>
<dbReference type="GO" id="GO:0005506">
    <property type="term" value="F:iron ion binding"/>
    <property type="evidence" value="ECO:0007669"/>
    <property type="project" value="UniProtKB-UniRule"/>
</dbReference>
<evidence type="ECO:0000256" key="4">
    <source>
        <dbReference type="ARBA" id="ARBA00023004"/>
    </source>
</evidence>
<feature type="binding site" evidence="6">
    <location>
        <position position="313"/>
    </location>
    <ligand>
        <name>[4Fe-4S] cluster</name>
        <dbReference type="ChEBI" id="CHEBI:49883"/>
        <note>4Fe-4S-S-AdoMet</note>
    </ligand>
</feature>
<dbReference type="InterPro" id="IPR024560">
    <property type="entry name" value="UPF0313_C"/>
</dbReference>
<dbReference type="AlphaFoldDB" id="A0A9D1V938"/>
<feature type="domain" description="Radical SAM core" evidence="8">
    <location>
        <begin position="291"/>
        <end position="563"/>
    </location>
</feature>
<evidence type="ECO:0000256" key="2">
    <source>
        <dbReference type="ARBA" id="ARBA00022691"/>
    </source>
</evidence>
<name>A0A9D1V938_9FIRM</name>
<feature type="binding site" evidence="6">
    <location>
        <position position="310"/>
    </location>
    <ligand>
        <name>[4Fe-4S] cluster</name>
        <dbReference type="ChEBI" id="CHEBI:49883"/>
        <note>4Fe-4S-S-AdoMet</note>
    </ligand>
</feature>
<comment type="cofactor">
    <cofactor evidence="6">
        <name>[4Fe-4S] cluster</name>
        <dbReference type="ChEBI" id="CHEBI:49883"/>
    </cofactor>
    <text evidence="6">Binds 1 [4Fe-4S] cluster. The cluster is coordinated with 3 cysteines and an exchangeable S-adenosyl-L-methionine.</text>
</comment>
<dbReference type="GO" id="GO:0051539">
    <property type="term" value="F:4 iron, 4 sulfur cluster binding"/>
    <property type="evidence" value="ECO:0007669"/>
    <property type="project" value="UniProtKB-KW"/>
</dbReference>
<dbReference type="InterPro" id="IPR022946">
    <property type="entry name" value="UPF0313"/>
</dbReference>
<evidence type="ECO:0000259" key="8">
    <source>
        <dbReference type="PROSITE" id="PS51918"/>
    </source>
</evidence>
<protein>
    <submittedName>
        <fullName evidence="9">YgiQ family radical SAM protein</fullName>
    </submittedName>
</protein>
<evidence type="ECO:0000313" key="9">
    <source>
        <dbReference type="EMBL" id="HIX08314.1"/>
    </source>
</evidence>
<dbReference type="SMART" id="SM00729">
    <property type="entry name" value="Elp3"/>
    <property type="match status" value="1"/>
</dbReference>
<dbReference type="Pfam" id="PF04055">
    <property type="entry name" value="Radical_SAM"/>
    <property type="match status" value="1"/>
</dbReference>
<evidence type="ECO:0000313" key="10">
    <source>
        <dbReference type="Proteomes" id="UP000824204"/>
    </source>
</evidence>
<keyword evidence="5 6" id="KW-0411">Iron-sulfur</keyword>
<comment type="caution">
    <text evidence="9">The sequence shown here is derived from an EMBL/GenBank/DDBJ whole genome shotgun (WGS) entry which is preliminary data.</text>
</comment>
<dbReference type="PANTHER" id="PTHR32331:SF0">
    <property type="entry name" value="UPF0313 PROTEIN YGIQ"/>
    <property type="match status" value="1"/>
</dbReference>
<evidence type="ECO:0000256" key="5">
    <source>
        <dbReference type="ARBA" id="ARBA00023014"/>
    </source>
</evidence>
<organism evidence="9 10">
    <name type="scientific">Candidatus Borkfalkia faecipullorum</name>
    <dbReference type="NCBI Taxonomy" id="2838510"/>
    <lineage>
        <taxon>Bacteria</taxon>
        <taxon>Bacillati</taxon>
        <taxon>Bacillota</taxon>
        <taxon>Clostridia</taxon>
        <taxon>Christensenellales</taxon>
        <taxon>Christensenellaceae</taxon>
        <taxon>Candidatus Borkfalkia</taxon>
    </lineage>
</organism>
<evidence type="ECO:0000256" key="1">
    <source>
        <dbReference type="ARBA" id="ARBA00022485"/>
    </source>
</evidence>
<sequence>MFLPVTAQEADGQADIVYVIGEAYVDHPSFGHAIVSRLLESEGLKVAMLPQPQCDADYLRFGAPKMGFFVSGGVVDSMVNNYTVAKKRRTRDVYSEGGVPGRRPDRCVDVYCKNLKRLFPDVPVAVGGIEASLRRFAHYDYWADKVLPSILLSSGADLLMYGMGERPVREIARALKKGIPLGKLHDVRGTCYPAKWEDLSKKLRAQIESGEAAFCPSFEEVSSDKRAYVRAFCEQAKNNDPFTSRILLQKHGDKFVVQNRMQFPLSEAELDEVYALPYERTYHPMYKKGVPAIEEVKFSLTSVRGCFGNCNYCAITYHQGRIVQKRSKESLVAEAKQLIADKDFKGYIHDVGGPTANFRDPACKKQFEKGVCSQKNCIGWKKCPNLEVSHEEYVDLLRTLRQLEGVKKVFIRSGIRYDYVLYDKSDKFLRELVEYHVSGQLKVAPEHVSDAVLQKMNKPPFSTYLEFKKKFDALNEKLKKKQYLVPYLISSHPGCTLRDAVALAVYLKSIGYMPEQVQDFYPTPSTKSTCMYYTGLDPDTMQPVYVPKSPLEKKMQRALMQYRKKSNYAIVREALVRAGREDLIGPGERCLIPYTAEEQAARRAAGQHAPKAGKQGKPSRIPQTGGEKIRGARQKKGNFPPRRGK</sequence>
<dbReference type="SUPFAM" id="SSF102114">
    <property type="entry name" value="Radical SAM enzymes"/>
    <property type="match status" value="1"/>
</dbReference>
<dbReference type="PROSITE" id="PS51918">
    <property type="entry name" value="RADICAL_SAM"/>
    <property type="match status" value="1"/>
</dbReference>
<dbReference type="Gene3D" id="3.80.30.20">
    <property type="entry name" value="tm_1862 like domain"/>
    <property type="match status" value="1"/>
</dbReference>
<reference evidence="9" key="1">
    <citation type="journal article" date="2021" name="PeerJ">
        <title>Extensive microbial diversity within the chicken gut microbiome revealed by metagenomics and culture.</title>
        <authorList>
            <person name="Gilroy R."/>
            <person name="Ravi A."/>
            <person name="Getino M."/>
            <person name="Pursley I."/>
            <person name="Horton D.L."/>
            <person name="Alikhan N.F."/>
            <person name="Baker D."/>
            <person name="Gharbi K."/>
            <person name="Hall N."/>
            <person name="Watson M."/>
            <person name="Adriaenssens E.M."/>
            <person name="Foster-Nyarko E."/>
            <person name="Jarju S."/>
            <person name="Secka A."/>
            <person name="Antonio M."/>
            <person name="Oren A."/>
            <person name="Chaudhuri R.R."/>
            <person name="La Ragione R."/>
            <person name="Hildebrand F."/>
            <person name="Pallen M.J."/>
        </authorList>
    </citation>
    <scope>NUCLEOTIDE SEQUENCE</scope>
    <source>
        <strain evidence="9">811</strain>
    </source>
</reference>
<dbReference type="Proteomes" id="UP000824204">
    <property type="component" value="Unassembled WGS sequence"/>
</dbReference>
<dbReference type="SFLD" id="SFLDS00029">
    <property type="entry name" value="Radical_SAM"/>
    <property type="match status" value="1"/>
</dbReference>
<dbReference type="NCBIfam" id="TIGR03904">
    <property type="entry name" value="SAM_YgiQ"/>
    <property type="match status" value="1"/>
</dbReference>
<accession>A0A9D1V938</accession>
<dbReference type="EMBL" id="DXFX01000098">
    <property type="protein sequence ID" value="HIX08314.1"/>
    <property type="molecule type" value="Genomic_DNA"/>
</dbReference>
<keyword evidence="4 6" id="KW-0408">Iron</keyword>
<feature type="compositionally biased region" description="Basic residues" evidence="7">
    <location>
        <begin position="631"/>
        <end position="645"/>
    </location>
</feature>
<evidence type="ECO:0000256" key="7">
    <source>
        <dbReference type="SAM" id="MobiDB-lite"/>
    </source>
</evidence>
<dbReference type="PANTHER" id="PTHR32331">
    <property type="entry name" value="UPF0313 PROTEIN YGIQ"/>
    <property type="match status" value="1"/>
</dbReference>
<dbReference type="GO" id="GO:0003824">
    <property type="term" value="F:catalytic activity"/>
    <property type="evidence" value="ECO:0007669"/>
    <property type="project" value="InterPro"/>
</dbReference>
<dbReference type="SFLD" id="SFLDG01069">
    <property type="entry name" value="UPF0313"/>
    <property type="match status" value="1"/>
</dbReference>
<keyword evidence="2 6" id="KW-0949">S-adenosyl-L-methionine</keyword>
<dbReference type="InterPro" id="IPR058240">
    <property type="entry name" value="rSAM_sf"/>
</dbReference>
<dbReference type="InterPro" id="IPR013704">
    <property type="entry name" value="UPF0313_N"/>
</dbReference>
<dbReference type="InterPro" id="IPR006638">
    <property type="entry name" value="Elp3/MiaA/NifB-like_rSAM"/>
</dbReference>
<feature type="binding site" evidence="6">
    <location>
        <position position="306"/>
    </location>
    <ligand>
        <name>[4Fe-4S] cluster</name>
        <dbReference type="ChEBI" id="CHEBI:49883"/>
        <note>4Fe-4S-S-AdoMet</note>
    </ligand>
</feature>